<dbReference type="RefSeq" id="WP_146849816.1">
    <property type="nucleotide sequence ID" value="NZ_BKAG01000008.1"/>
</dbReference>
<dbReference type="InterPro" id="IPR013685">
    <property type="entry name" value="POTRA_FtsQ_type"/>
</dbReference>
<keyword evidence="2" id="KW-0132">Cell division</keyword>
<dbReference type="Gene3D" id="3.10.20.310">
    <property type="entry name" value="membrane protein fhac"/>
    <property type="match status" value="1"/>
</dbReference>
<keyword evidence="5" id="KW-0131">Cell cycle</keyword>
<keyword evidence="7" id="KW-0472">Membrane</keyword>
<dbReference type="AlphaFoldDB" id="A0A512M662"/>
<keyword evidence="4 7" id="KW-1133">Transmembrane helix</keyword>
<feature type="region of interest" description="Disordered" evidence="6">
    <location>
        <begin position="329"/>
        <end position="350"/>
    </location>
</feature>
<evidence type="ECO:0000259" key="8">
    <source>
        <dbReference type="Pfam" id="PF08478"/>
    </source>
</evidence>
<comment type="caution">
    <text evidence="9">The sequence shown here is derived from an EMBL/GenBank/DDBJ whole genome shotgun (WGS) entry which is preliminary data.</text>
</comment>
<feature type="compositionally biased region" description="Low complexity" evidence="6">
    <location>
        <begin position="334"/>
        <end position="350"/>
    </location>
</feature>
<evidence type="ECO:0000313" key="10">
    <source>
        <dbReference type="Proteomes" id="UP000321577"/>
    </source>
</evidence>
<name>A0A512M662_9BACT</name>
<evidence type="ECO:0000256" key="2">
    <source>
        <dbReference type="ARBA" id="ARBA00022618"/>
    </source>
</evidence>
<dbReference type="PANTHER" id="PTHR35851:SF1">
    <property type="entry name" value="CELL DIVISION PROTEIN FTSQ"/>
    <property type="match status" value="1"/>
</dbReference>
<evidence type="ECO:0000256" key="5">
    <source>
        <dbReference type="ARBA" id="ARBA00023306"/>
    </source>
</evidence>
<evidence type="ECO:0000256" key="6">
    <source>
        <dbReference type="SAM" id="MobiDB-lite"/>
    </source>
</evidence>
<dbReference type="GO" id="GO:0090529">
    <property type="term" value="P:cell septum assembly"/>
    <property type="evidence" value="ECO:0007669"/>
    <property type="project" value="InterPro"/>
</dbReference>
<dbReference type="Proteomes" id="UP000321577">
    <property type="component" value="Unassembled WGS sequence"/>
</dbReference>
<proteinExistence type="predicted"/>
<evidence type="ECO:0000256" key="3">
    <source>
        <dbReference type="ARBA" id="ARBA00022692"/>
    </source>
</evidence>
<evidence type="ECO:0000313" key="9">
    <source>
        <dbReference type="EMBL" id="GEP42214.1"/>
    </source>
</evidence>
<sequence>MPARLTIPAKTLKASPVPRAPSEVAPASAGKKRRKVGGMTLDVNLKVDSPKIREMERAAFKRRGFKWAMGLILFICLGALLKITVREAFLKNPQFSLKQVVVRTEGPVTAERIVRTSALTHGMNLLTVNMREIQGRIMTLPAVRSVKINRDYEGRLTIVVKQRQPVAWIELPKLGMKSRQPEIGHFIDAEGVTFPCEVVTEAYDALPVIRHETLAHNTSGEAMTDLSIKSALHLLGELQQREEKQGLLKLYQIDIQKPWSLTASMGAVDPKLRSQFIFGVDDLDDQLARLDRIWLEALHREWKIETLNLLVQKNLPIIFREPPNLEGLQDPVTASLSPHPSSPAAPTSVR</sequence>
<evidence type="ECO:0000256" key="4">
    <source>
        <dbReference type="ARBA" id="ARBA00022989"/>
    </source>
</evidence>
<dbReference type="EMBL" id="BKAG01000008">
    <property type="protein sequence ID" value="GEP42214.1"/>
    <property type="molecule type" value="Genomic_DNA"/>
</dbReference>
<dbReference type="OrthoDB" id="188594at2"/>
<keyword evidence="1" id="KW-1003">Cell membrane</keyword>
<keyword evidence="10" id="KW-1185">Reference proteome</keyword>
<evidence type="ECO:0000256" key="1">
    <source>
        <dbReference type="ARBA" id="ARBA00022475"/>
    </source>
</evidence>
<evidence type="ECO:0000256" key="7">
    <source>
        <dbReference type="SAM" id="Phobius"/>
    </source>
</evidence>
<dbReference type="InterPro" id="IPR026579">
    <property type="entry name" value="FtsQ"/>
</dbReference>
<feature type="transmembrane region" description="Helical" evidence="7">
    <location>
        <begin position="65"/>
        <end position="85"/>
    </location>
</feature>
<reference evidence="9 10" key="1">
    <citation type="submission" date="2019-07" db="EMBL/GenBank/DDBJ databases">
        <title>Whole genome shotgun sequence of Brevifollis gellanilyticus NBRC 108608.</title>
        <authorList>
            <person name="Hosoyama A."/>
            <person name="Uohara A."/>
            <person name="Ohji S."/>
            <person name="Ichikawa N."/>
        </authorList>
    </citation>
    <scope>NUCLEOTIDE SEQUENCE [LARGE SCALE GENOMIC DNA]</scope>
    <source>
        <strain evidence="9 10">NBRC 108608</strain>
    </source>
</reference>
<gene>
    <name evidence="9" type="ORF">BGE01nite_15050</name>
</gene>
<organism evidence="9 10">
    <name type="scientific">Brevifollis gellanilyticus</name>
    <dbReference type="NCBI Taxonomy" id="748831"/>
    <lineage>
        <taxon>Bacteria</taxon>
        <taxon>Pseudomonadati</taxon>
        <taxon>Verrucomicrobiota</taxon>
        <taxon>Verrucomicrobiia</taxon>
        <taxon>Verrucomicrobiales</taxon>
        <taxon>Verrucomicrobiaceae</taxon>
    </lineage>
</organism>
<dbReference type="PANTHER" id="PTHR35851">
    <property type="entry name" value="CELL DIVISION PROTEIN FTSQ"/>
    <property type="match status" value="1"/>
</dbReference>
<dbReference type="Pfam" id="PF08478">
    <property type="entry name" value="POTRA_1"/>
    <property type="match status" value="1"/>
</dbReference>
<keyword evidence="3 7" id="KW-0812">Transmembrane</keyword>
<accession>A0A512M662</accession>
<protein>
    <recommendedName>
        <fullName evidence="8">POTRA domain-containing protein</fullName>
    </recommendedName>
</protein>
<feature type="domain" description="POTRA" evidence="8">
    <location>
        <begin position="95"/>
        <end position="161"/>
    </location>
</feature>